<evidence type="ECO:0000313" key="1">
    <source>
        <dbReference type="Ensembl" id="ENSPNAP00000072662.1"/>
    </source>
</evidence>
<reference evidence="1 2" key="1">
    <citation type="submission" date="2020-10" db="EMBL/GenBank/DDBJ databases">
        <title>Pygocentrus nattereri (red-bellied piranha) genome, fPygNat1, primary haplotype.</title>
        <authorList>
            <person name="Myers G."/>
            <person name="Meyer A."/>
            <person name="Karagic N."/>
            <person name="Pippel M."/>
            <person name="Winkler S."/>
            <person name="Tracey A."/>
            <person name="Wood J."/>
            <person name="Formenti G."/>
            <person name="Howe K."/>
            <person name="Fedrigo O."/>
            <person name="Jarvis E.D."/>
        </authorList>
    </citation>
    <scope>NUCLEOTIDE SEQUENCE [LARGE SCALE GENOMIC DNA]</scope>
</reference>
<dbReference type="Ensembl" id="ENSPNAT00000051945.1">
    <property type="protein sequence ID" value="ENSPNAP00000072662.1"/>
    <property type="gene ID" value="ENSPNAG00000034145.1"/>
</dbReference>
<name>A0AAR2LDC6_PYGNA</name>
<sequence length="81" mass="9387">MVLFSNFNSPEYIIELRTHTPWTGSWLQCPDNHVGFHVSGCWCFSPWRQESPSLCTSSASLHQRRSTHQEPLWLRPAMTPS</sequence>
<organism evidence="1 2">
    <name type="scientific">Pygocentrus nattereri</name>
    <name type="common">Red-bellied piranha</name>
    <dbReference type="NCBI Taxonomy" id="42514"/>
    <lineage>
        <taxon>Eukaryota</taxon>
        <taxon>Metazoa</taxon>
        <taxon>Chordata</taxon>
        <taxon>Craniata</taxon>
        <taxon>Vertebrata</taxon>
        <taxon>Euteleostomi</taxon>
        <taxon>Actinopterygii</taxon>
        <taxon>Neopterygii</taxon>
        <taxon>Teleostei</taxon>
        <taxon>Ostariophysi</taxon>
        <taxon>Characiformes</taxon>
        <taxon>Characoidei</taxon>
        <taxon>Pygocentrus</taxon>
    </lineage>
</organism>
<reference evidence="1" key="2">
    <citation type="submission" date="2025-08" db="UniProtKB">
        <authorList>
            <consortium name="Ensembl"/>
        </authorList>
    </citation>
    <scope>IDENTIFICATION</scope>
</reference>
<reference evidence="1" key="3">
    <citation type="submission" date="2025-09" db="UniProtKB">
        <authorList>
            <consortium name="Ensembl"/>
        </authorList>
    </citation>
    <scope>IDENTIFICATION</scope>
</reference>
<dbReference type="AlphaFoldDB" id="A0AAR2LDC6"/>
<evidence type="ECO:0000313" key="2">
    <source>
        <dbReference type="Proteomes" id="UP001501920"/>
    </source>
</evidence>
<keyword evidence="2" id="KW-1185">Reference proteome</keyword>
<dbReference type="Proteomes" id="UP001501920">
    <property type="component" value="Chromosome 11"/>
</dbReference>
<dbReference type="GeneTree" id="ENSGT00990000205707"/>
<protein>
    <submittedName>
        <fullName evidence="1">Uncharacterized protein</fullName>
    </submittedName>
</protein>
<accession>A0AAR2LDC6</accession>
<proteinExistence type="predicted"/>